<dbReference type="Pfam" id="PF24747">
    <property type="entry name" value="Zn-ribbon_GIR1"/>
    <property type="match status" value="1"/>
</dbReference>
<accession>A0A7J9AVE5</accession>
<dbReference type="PANTHER" id="PTHR33177:SF24">
    <property type="entry name" value="FILAMENTOUS HEMAGGLUTININ TRANSPORTER"/>
    <property type="match status" value="1"/>
</dbReference>
<protein>
    <recommendedName>
        <fullName evidence="2">GIR1-like zinc ribbon domain-containing protein</fullName>
    </recommendedName>
</protein>
<feature type="domain" description="GIR1-like zinc ribbon" evidence="2">
    <location>
        <begin position="239"/>
        <end position="267"/>
    </location>
</feature>
<feature type="compositionally biased region" description="Low complexity" evidence="1">
    <location>
        <begin position="204"/>
        <end position="225"/>
    </location>
</feature>
<dbReference type="Proteomes" id="UP000593574">
    <property type="component" value="Unassembled WGS sequence"/>
</dbReference>
<name>A0A7J9AVE5_9ROSI</name>
<sequence>MAPYLLLHYSKRKNRKKKSLPLSLKDRRTRRSSLAMAADVSSLHRVLSGYKDELTVGNESGGPKSTALITRDLLGFGGGGSAFTDTKNDQSQELDLDLHVPNGWEKRLDLKSGRVYLQRCNSTYSSSSSDGTKHQTNPTVAKLQDLNIPTSPLPCKPLLNLFDESNLELKLVPSSSNYQSVCTLDKVKSALERAEKEPIKKRTSPSSLWKSSLSPSYSSSSSSIKDSQKGEFSKEKFASPVAAGCPGCLSYVLIMKHNPKCPRCNTLVPIMPAAKKPRIDLNISI</sequence>
<organism evidence="3 4">
    <name type="scientific">Gossypium laxum</name>
    <dbReference type="NCBI Taxonomy" id="34288"/>
    <lineage>
        <taxon>Eukaryota</taxon>
        <taxon>Viridiplantae</taxon>
        <taxon>Streptophyta</taxon>
        <taxon>Embryophyta</taxon>
        <taxon>Tracheophyta</taxon>
        <taxon>Spermatophyta</taxon>
        <taxon>Magnoliopsida</taxon>
        <taxon>eudicotyledons</taxon>
        <taxon>Gunneridae</taxon>
        <taxon>Pentapetalae</taxon>
        <taxon>rosids</taxon>
        <taxon>malvids</taxon>
        <taxon>Malvales</taxon>
        <taxon>Malvaceae</taxon>
        <taxon>Malvoideae</taxon>
        <taxon>Gossypium</taxon>
    </lineage>
</organism>
<evidence type="ECO:0000259" key="2">
    <source>
        <dbReference type="Pfam" id="PF24747"/>
    </source>
</evidence>
<dbReference type="PANTHER" id="PTHR33177">
    <property type="entry name" value="PUTATIVE-RELATED"/>
    <property type="match status" value="1"/>
</dbReference>
<reference evidence="3 4" key="1">
    <citation type="journal article" date="2019" name="Genome Biol. Evol.">
        <title>Insights into the evolution of the New World diploid cottons (Gossypium, subgenus Houzingenia) based on genome sequencing.</title>
        <authorList>
            <person name="Grover C.E."/>
            <person name="Arick M.A. 2nd"/>
            <person name="Thrash A."/>
            <person name="Conover J.L."/>
            <person name="Sanders W.S."/>
            <person name="Peterson D.G."/>
            <person name="Frelichowski J.E."/>
            <person name="Scheffler J.A."/>
            <person name="Scheffler B.E."/>
            <person name="Wendel J.F."/>
        </authorList>
    </citation>
    <scope>NUCLEOTIDE SEQUENCE [LARGE SCALE GENOMIC DNA]</scope>
    <source>
        <strain evidence="3">4</strain>
        <tissue evidence="3">Leaf</tissue>
    </source>
</reference>
<evidence type="ECO:0000313" key="4">
    <source>
        <dbReference type="Proteomes" id="UP000593574"/>
    </source>
</evidence>
<comment type="caution">
    <text evidence="3">The sequence shown here is derived from an EMBL/GenBank/DDBJ whole genome shotgun (WGS) entry which is preliminary data.</text>
</comment>
<dbReference type="AlphaFoldDB" id="A0A7J9AVE5"/>
<gene>
    <name evidence="3" type="ORF">Golax_000966</name>
</gene>
<proteinExistence type="predicted"/>
<dbReference type="EMBL" id="JABEZV010000013">
    <property type="protein sequence ID" value="MBA0728031.1"/>
    <property type="molecule type" value="Genomic_DNA"/>
</dbReference>
<feature type="region of interest" description="Disordered" evidence="1">
    <location>
        <begin position="193"/>
        <end position="225"/>
    </location>
</feature>
<keyword evidence="4" id="KW-1185">Reference proteome</keyword>
<dbReference type="InterPro" id="IPR055281">
    <property type="entry name" value="GIR1-2/SIED1"/>
</dbReference>
<evidence type="ECO:0000313" key="3">
    <source>
        <dbReference type="EMBL" id="MBA0728031.1"/>
    </source>
</evidence>
<evidence type="ECO:0000256" key="1">
    <source>
        <dbReference type="SAM" id="MobiDB-lite"/>
    </source>
</evidence>
<dbReference type="InterPro" id="IPR056440">
    <property type="entry name" value="Zn-ribbon_GIR1"/>
</dbReference>